<evidence type="ECO:0000313" key="1">
    <source>
        <dbReference type="EMBL" id="KKM95561.1"/>
    </source>
</evidence>
<protein>
    <submittedName>
        <fullName evidence="1">Uncharacterized protein</fullName>
    </submittedName>
</protein>
<name>A0A0F9M884_9ZZZZ</name>
<sequence length="67" mass="7685">FDKIRRYRSGNFAVKRDDSTPHNVGLHHELLDVEDDIRNVFEHAGQGHEFMVRTCDLHAGYSGAFEA</sequence>
<organism evidence="1">
    <name type="scientific">marine sediment metagenome</name>
    <dbReference type="NCBI Taxonomy" id="412755"/>
    <lineage>
        <taxon>unclassified sequences</taxon>
        <taxon>metagenomes</taxon>
        <taxon>ecological metagenomes</taxon>
    </lineage>
</organism>
<dbReference type="EMBL" id="LAZR01005993">
    <property type="protein sequence ID" value="KKM95561.1"/>
    <property type="molecule type" value="Genomic_DNA"/>
</dbReference>
<proteinExistence type="predicted"/>
<comment type="caution">
    <text evidence="1">The sequence shown here is derived from an EMBL/GenBank/DDBJ whole genome shotgun (WGS) entry which is preliminary data.</text>
</comment>
<dbReference type="AlphaFoldDB" id="A0A0F9M884"/>
<feature type="non-terminal residue" evidence="1">
    <location>
        <position position="1"/>
    </location>
</feature>
<gene>
    <name evidence="1" type="ORF">LCGC14_1186920</name>
</gene>
<reference evidence="1" key="1">
    <citation type="journal article" date="2015" name="Nature">
        <title>Complex archaea that bridge the gap between prokaryotes and eukaryotes.</title>
        <authorList>
            <person name="Spang A."/>
            <person name="Saw J.H."/>
            <person name="Jorgensen S.L."/>
            <person name="Zaremba-Niedzwiedzka K."/>
            <person name="Martijn J."/>
            <person name="Lind A.E."/>
            <person name="van Eijk R."/>
            <person name="Schleper C."/>
            <person name="Guy L."/>
            <person name="Ettema T.J."/>
        </authorList>
    </citation>
    <scope>NUCLEOTIDE SEQUENCE</scope>
</reference>
<accession>A0A0F9M884</accession>